<protein>
    <submittedName>
        <fullName evidence="1">Uncharacterized protein</fullName>
    </submittedName>
</protein>
<organism evidence="1 2">
    <name type="scientific">Candidatus Syntrophosphaera thermopropionivorans</name>
    <dbReference type="NCBI Taxonomy" id="2593015"/>
    <lineage>
        <taxon>Bacteria</taxon>
        <taxon>Pseudomonadati</taxon>
        <taxon>Candidatus Cloacimonadota</taxon>
        <taxon>Candidatus Cloacimonadia</taxon>
        <taxon>Candidatus Cloacimonadales</taxon>
        <taxon>Candidatus Cloacimonadaceae</taxon>
        <taxon>Candidatus Syntrophosphaera</taxon>
    </lineage>
</organism>
<dbReference type="Proteomes" id="UP000294588">
    <property type="component" value="Unassembled WGS sequence"/>
</dbReference>
<reference evidence="1" key="1">
    <citation type="submission" date="2019-03" db="EMBL/GenBank/DDBJ databases">
        <title>Candidatus Syntrophosphaera thermopropionivorans: a novel player in syntrophic propionate oxidation during anaerobic digestion.</title>
        <authorList>
            <person name="Dyksma S."/>
        </authorList>
    </citation>
    <scope>NUCLEOTIDE SEQUENCE</scope>
    <source>
        <strain evidence="1">W5</strain>
    </source>
</reference>
<gene>
    <name evidence="1" type="ORF">E0946_05575</name>
</gene>
<evidence type="ECO:0000313" key="2">
    <source>
        <dbReference type="Proteomes" id="UP000294588"/>
    </source>
</evidence>
<accession>A0AC61QIG7</accession>
<comment type="caution">
    <text evidence="1">The sequence shown here is derived from an EMBL/GenBank/DDBJ whole genome shotgun (WGS) entry which is preliminary data.</text>
</comment>
<sequence>MEDLGAYLKKLREEKNISYDQIYEDLRLREEQVRLMEENRFAEIGYIGFARAMVFNYARYLEADIDEVMQKFNLLMPENIKKVEPETQETGKKILLSPNLFWIIGIILIVVILGAILWHAHNAGWLQMPDIFKTSSADTTSVEKLTQPEEKDITQKDPIRERQKALMDSITKAQNTQKVTVQKNQPSNIDTMDIVGEIIGPSIMDISDQ</sequence>
<name>A0AC61QIG7_9BACT</name>
<dbReference type="EMBL" id="SMOG01000018">
    <property type="protein sequence ID" value="TDF72738.1"/>
    <property type="molecule type" value="Genomic_DNA"/>
</dbReference>
<proteinExistence type="predicted"/>
<evidence type="ECO:0000313" key="1">
    <source>
        <dbReference type="EMBL" id="TDF72738.1"/>
    </source>
</evidence>
<keyword evidence="2" id="KW-1185">Reference proteome</keyword>